<evidence type="ECO:0000313" key="2">
    <source>
        <dbReference type="Proteomes" id="UP000077266"/>
    </source>
</evidence>
<dbReference type="AlphaFoldDB" id="A0A165E2X2"/>
<reference evidence="1 2" key="1">
    <citation type="journal article" date="2016" name="Mol. Biol. Evol.">
        <title>Comparative Genomics of Early-Diverging Mushroom-Forming Fungi Provides Insights into the Origins of Lignocellulose Decay Capabilities.</title>
        <authorList>
            <person name="Nagy L.G."/>
            <person name="Riley R."/>
            <person name="Tritt A."/>
            <person name="Adam C."/>
            <person name="Daum C."/>
            <person name="Floudas D."/>
            <person name="Sun H."/>
            <person name="Yadav J.S."/>
            <person name="Pangilinan J."/>
            <person name="Larsson K.H."/>
            <person name="Matsuura K."/>
            <person name="Barry K."/>
            <person name="Labutti K."/>
            <person name="Kuo R."/>
            <person name="Ohm R.A."/>
            <person name="Bhattacharya S.S."/>
            <person name="Shirouzu T."/>
            <person name="Yoshinaga Y."/>
            <person name="Martin F.M."/>
            <person name="Grigoriev I.V."/>
            <person name="Hibbett D.S."/>
        </authorList>
    </citation>
    <scope>NUCLEOTIDE SEQUENCE [LARGE SCALE GENOMIC DNA]</scope>
    <source>
        <strain evidence="1 2">HHB12029</strain>
    </source>
</reference>
<dbReference type="OrthoDB" id="3314621at2759"/>
<keyword evidence="2" id="KW-1185">Reference proteome</keyword>
<organism evidence="1 2">
    <name type="scientific">Exidia glandulosa HHB12029</name>
    <dbReference type="NCBI Taxonomy" id="1314781"/>
    <lineage>
        <taxon>Eukaryota</taxon>
        <taxon>Fungi</taxon>
        <taxon>Dikarya</taxon>
        <taxon>Basidiomycota</taxon>
        <taxon>Agaricomycotina</taxon>
        <taxon>Agaricomycetes</taxon>
        <taxon>Auriculariales</taxon>
        <taxon>Exidiaceae</taxon>
        <taxon>Exidia</taxon>
    </lineage>
</organism>
<dbReference type="InParanoid" id="A0A165E2X2"/>
<dbReference type="EMBL" id="KV426171">
    <property type="protein sequence ID" value="KZV85952.1"/>
    <property type="molecule type" value="Genomic_DNA"/>
</dbReference>
<accession>A0A165E2X2</accession>
<protein>
    <submittedName>
        <fullName evidence="1">Uncharacterized protein</fullName>
    </submittedName>
</protein>
<name>A0A165E2X2_EXIGL</name>
<evidence type="ECO:0000313" key="1">
    <source>
        <dbReference type="EMBL" id="KZV85952.1"/>
    </source>
</evidence>
<dbReference type="Proteomes" id="UP000077266">
    <property type="component" value="Unassembled WGS sequence"/>
</dbReference>
<gene>
    <name evidence="1" type="ORF">EXIGLDRAFT_725406</name>
</gene>
<proteinExistence type="predicted"/>
<sequence>MVVLPLRVTSAHVGLGSVQAREISTSFSSSHVVARDGPAPNSVDILRQDFSAAQDKCVGFSSSATYS</sequence>